<dbReference type="Proteomes" id="UP000264330">
    <property type="component" value="Unassembled WGS sequence"/>
</dbReference>
<keyword evidence="1" id="KW-0732">Signal</keyword>
<name>A0A3D5J049_9FLAO</name>
<evidence type="ECO:0000313" key="3">
    <source>
        <dbReference type="Proteomes" id="UP000264330"/>
    </source>
</evidence>
<evidence type="ECO:0000313" key="2">
    <source>
        <dbReference type="EMBL" id="HCV80650.1"/>
    </source>
</evidence>
<proteinExistence type="predicted"/>
<reference evidence="2 3" key="1">
    <citation type="journal article" date="2018" name="Nat. Biotechnol.">
        <title>A standardized bacterial taxonomy based on genome phylogeny substantially revises the tree of life.</title>
        <authorList>
            <person name="Parks D.H."/>
            <person name="Chuvochina M."/>
            <person name="Waite D.W."/>
            <person name="Rinke C."/>
            <person name="Skarshewski A."/>
            <person name="Chaumeil P.A."/>
            <person name="Hugenholtz P."/>
        </authorList>
    </citation>
    <scope>NUCLEOTIDE SEQUENCE [LARGE SCALE GENOMIC DNA]</scope>
    <source>
        <strain evidence="2">UBA9359</strain>
    </source>
</reference>
<gene>
    <name evidence="2" type="ORF">DGQ38_06325</name>
</gene>
<feature type="chain" id="PRO_5017788137" description="DUF481 domain-containing protein" evidence="1">
    <location>
        <begin position="23"/>
        <end position="193"/>
    </location>
</feature>
<protein>
    <recommendedName>
        <fullName evidence="4">DUF481 domain-containing protein</fullName>
    </recommendedName>
</protein>
<dbReference type="EMBL" id="DPMF01000144">
    <property type="protein sequence ID" value="HCV80650.1"/>
    <property type="molecule type" value="Genomic_DNA"/>
</dbReference>
<dbReference type="Pfam" id="PF04338">
    <property type="entry name" value="DUF481"/>
    <property type="match status" value="1"/>
</dbReference>
<dbReference type="InterPro" id="IPR007433">
    <property type="entry name" value="DUF481"/>
</dbReference>
<accession>A0A3D5J049</accession>
<organism evidence="2 3">
    <name type="scientific">Zunongwangia profunda</name>
    <dbReference type="NCBI Taxonomy" id="398743"/>
    <lineage>
        <taxon>Bacteria</taxon>
        <taxon>Pseudomonadati</taxon>
        <taxon>Bacteroidota</taxon>
        <taxon>Flavobacteriia</taxon>
        <taxon>Flavobacteriales</taxon>
        <taxon>Flavobacteriaceae</taxon>
        <taxon>Zunongwangia</taxon>
    </lineage>
</organism>
<sequence>MLLKLKIKFLLIVLLFSFQAFAQCYDLGSKRKNYDSYFFVSAGADPIPTEKWINNEVADFTTNGLDLLLKAGYGSDELLFVPIEFYAYYERFNDVGYQQYGVGGYIYTLFLNDKIQALAGGDLGMVNREYSSGTIESDQFLNLAMNLELRYIFLEKFRLGLQFNFEKRDDIAPEIENANYYVASSYLSLYYTF</sequence>
<comment type="caution">
    <text evidence="2">The sequence shown here is derived from an EMBL/GenBank/DDBJ whole genome shotgun (WGS) entry which is preliminary data.</text>
</comment>
<evidence type="ECO:0000256" key="1">
    <source>
        <dbReference type="SAM" id="SignalP"/>
    </source>
</evidence>
<dbReference type="AlphaFoldDB" id="A0A3D5J049"/>
<feature type="signal peptide" evidence="1">
    <location>
        <begin position="1"/>
        <end position="22"/>
    </location>
</feature>
<evidence type="ECO:0008006" key="4">
    <source>
        <dbReference type="Google" id="ProtNLM"/>
    </source>
</evidence>